<geneLocation type="plasmid" evidence="2">
    <name>pDeide3</name>
</geneLocation>
<dbReference type="HOGENOM" id="CLU_1287067_0_0_0"/>
<proteinExistence type="predicted"/>
<reference evidence="1 2" key="1">
    <citation type="journal article" date="2009" name="PLoS Genet.">
        <title>Alliance of proteomics and genomics to unravel the specificities of Sahara bacterium Deinococcus deserti.</title>
        <authorList>
            <person name="de Groot A."/>
            <person name="Dulermo R."/>
            <person name="Ortet P."/>
            <person name="Blanchard L."/>
            <person name="Guerin P."/>
            <person name="Fernandez B."/>
            <person name="Vacherie B."/>
            <person name="Dossat C."/>
            <person name="Jolivet E."/>
            <person name="Siguier P."/>
            <person name="Chandler M."/>
            <person name="Barakat M."/>
            <person name="Dedieu A."/>
            <person name="Barbe V."/>
            <person name="Heulin T."/>
            <person name="Sommer S."/>
            <person name="Achouak W."/>
            <person name="Armengaud J."/>
        </authorList>
    </citation>
    <scope>NUCLEOTIDE SEQUENCE [LARGE SCALE GENOMIC DNA]</scope>
    <source>
        <strain evidence="2">DSM 17065 / CIP 109153 / LMG 22923 / VCD115</strain>
        <plasmid evidence="2">pDeide3</plasmid>
    </source>
</reference>
<keyword evidence="1" id="KW-0614">Plasmid</keyword>
<gene>
    <name evidence="1" type="ordered locus">Deide_3p02032</name>
</gene>
<keyword evidence="2" id="KW-1185">Reference proteome</keyword>
<accession>C1D3S8</accession>
<evidence type="ECO:0000313" key="1">
    <source>
        <dbReference type="EMBL" id="ACO48157.1"/>
    </source>
</evidence>
<dbReference type="EMBL" id="CP001117">
    <property type="protein sequence ID" value="ACO48157.1"/>
    <property type="molecule type" value="Genomic_DNA"/>
</dbReference>
<organism evidence="1 2">
    <name type="scientific">Deinococcus deserti (strain DSM 17065 / CIP 109153 / LMG 22923 / VCD115)</name>
    <dbReference type="NCBI Taxonomy" id="546414"/>
    <lineage>
        <taxon>Bacteria</taxon>
        <taxon>Thermotogati</taxon>
        <taxon>Deinococcota</taxon>
        <taxon>Deinococci</taxon>
        <taxon>Deinococcales</taxon>
        <taxon>Deinococcaceae</taxon>
        <taxon>Deinococcus</taxon>
    </lineage>
</organism>
<protein>
    <submittedName>
        <fullName evidence="1">Uncharacterized protein</fullName>
    </submittedName>
</protein>
<name>C1D3S8_DEIDV</name>
<evidence type="ECO:0000313" key="2">
    <source>
        <dbReference type="Proteomes" id="UP000002208"/>
    </source>
</evidence>
<dbReference type="KEGG" id="ddr:Deide_3p02032"/>
<dbReference type="Proteomes" id="UP000002208">
    <property type="component" value="Plasmid 3"/>
</dbReference>
<sequence>MHLLTLRLGVRPGAGLLTYNGQLEDVFLFVVLQDLDRKSGEFRKPADASRRRLMCLARHAARVICEQHVSLHRRQCRNKHSGSVLRKQAHVSTRSRNFISGGREVRGIQALHSGLIRDALKFKVKASLIDIRYPSCCPPQTFHQQKSQKGKFASLESSVFTCSRPAPCWRGGLSADPFSSTGQCLAVQQHVCLSASGFAQGEKPAGLLRGGRPT</sequence>
<dbReference type="AlphaFoldDB" id="C1D3S8"/>